<dbReference type="GO" id="GO:0047769">
    <property type="term" value="F:arogenate dehydratase activity"/>
    <property type="evidence" value="ECO:0007669"/>
    <property type="project" value="UniProtKB-EC"/>
</dbReference>
<dbReference type="EMBL" id="CP017151">
    <property type="protein sequence ID" value="AOR74817.1"/>
    <property type="molecule type" value="Genomic_DNA"/>
</dbReference>
<accession>A0A0F4HAI4</accession>
<evidence type="ECO:0000259" key="2">
    <source>
        <dbReference type="SMART" id="SM00062"/>
    </source>
</evidence>
<keyword evidence="3" id="KW-0456">Lyase</keyword>
<dbReference type="PANTHER" id="PTHR35936">
    <property type="entry name" value="MEMBRANE-BOUND LYTIC MUREIN TRANSGLYCOSYLASE F"/>
    <property type="match status" value="1"/>
</dbReference>
<evidence type="ECO:0000313" key="4">
    <source>
        <dbReference type="EMBL" id="MPQ34406.1"/>
    </source>
</evidence>
<dbReference type="Proteomes" id="UP000503169">
    <property type="component" value="Chromosome"/>
</dbReference>
<evidence type="ECO:0000313" key="10">
    <source>
        <dbReference type="Proteomes" id="UP000503169"/>
    </source>
</evidence>
<dbReference type="Proteomes" id="UP000236514">
    <property type="component" value="Unassembled WGS sequence"/>
</dbReference>
<name>A0A0F4HAI4_LIMFE</name>
<dbReference type="Pfam" id="PF00497">
    <property type="entry name" value="SBP_bac_3"/>
    <property type="match status" value="1"/>
</dbReference>
<evidence type="ECO:0000313" key="7">
    <source>
        <dbReference type="Proteomes" id="UP000094714"/>
    </source>
</evidence>
<evidence type="ECO:0000313" key="6">
    <source>
        <dbReference type="EMBL" id="QIX58127.1"/>
    </source>
</evidence>
<dbReference type="PATRIC" id="fig|1613.112.peg.1431"/>
<keyword evidence="1" id="KW-0732">Signal</keyword>
<dbReference type="PANTHER" id="PTHR35936:SF34">
    <property type="entry name" value="ABC TRANSPORTER EXTRACELLULAR-BINDING PROTEIN YCKB-RELATED"/>
    <property type="match status" value="1"/>
</dbReference>
<reference evidence="4 9" key="3">
    <citation type="submission" date="2019-10" db="EMBL/GenBank/DDBJ databases">
        <title>Genome Sequencing and assembly of Lactobacillus fermentum I2, a lactic acid bacteria.</title>
        <authorList>
            <person name="Lopes L.S."/>
            <person name="Persinoti G.F."/>
            <person name="Riano-Pachon D.M."/>
            <person name="Labate C.A."/>
        </authorList>
    </citation>
    <scope>NUCLEOTIDE SEQUENCE [LARGE SCALE GENOMIC DNA]</scope>
    <source>
        <strain evidence="4 9">I2</strain>
    </source>
</reference>
<dbReference type="SUPFAM" id="SSF53850">
    <property type="entry name" value="Periplasmic binding protein-like II"/>
    <property type="match status" value="1"/>
</dbReference>
<dbReference type="RefSeq" id="WP_003686006.1">
    <property type="nucleotide sequence ID" value="NZ_AP024320.1"/>
</dbReference>
<dbReference type="EC" id="4.2.1.51" evidence="3"/>
<dbReference type="SMART" id="SM00062">
    <property type="entry name" value="PBPb"/>
    <property type="match status" value="1"/>
</dbReference>
<dbReference type="EMBL" id="POTQ01000011">
    <property type="protein sequence ID" value="PNV57838.1"/>
    <property type="molecule type" value="Genomic_DNA"/>
</dbReference>
<dbReference type="PROSITE" id="PS51257">
    <property type="entry name" value="PROKAR_LIPOPROTEIN"/>
    <property type="match status" value="1"/>
</dbReference>
<evidence type="ECO:0000313" key="3">
    <source>
        <dbReference type="EMBL" id="AOR74817.1"/>
    </source>
</evidence>
<reference evidence="5 8" key="2">
    <citation type="submission" date="2018-01" db="EMBL/GenBank/DDBJ databases">
        <title>Draft genome sequence of the feruloyl esterase-producing strain Lactobacillus fermentum CRL 1446, isolated from artisanal goat milk cheese.</title>
        <authorList>
            <person name="Abeijon Mukdsi M.C."/>
            <person name="Saavedra L."/>
            <person name="Gauffin Cano M.P."/>
            <person name="Hebert E.M."/>
            <person name="Medina R.B."/>
        </authorList>
    </citation>
    <scope>NUCLEOTIDE SEQUENCE [LARGE SCALE GENOMIC DNA]</scope>
    <source>
        <strain evidence="5 8">CRL 1446</strain>
    </source>
</reference>
<dbReference type="AlphaFoldDB" id="A0A0F4HAI4"/>
<reference evidence="3 7" key="1">
    <citation type="submission" date="2016-09" db="EMBL/GenBank/DDBJ databases">
        <title>Genome Sequence of the Lactobacillus fermentum strain NCC2970 (CNCM I-5068).</title>
        <authorList>
            <person name="Barretto C."/>
            <person name="Ngom-Bru C."/>
            <person name="Genevaz A."/>
            <person name="Fournier C."/>
            <person name="Moine D."/>
            <person name="Kassam M."/>
            <person name="Iltis A."/>
            <person name="Sagory-Zalkind P."/>
            <person name="Faucherand G."/>
            <person name="Descombes P."/>
            <person name="Duboux S."/>
        </authorList>
    </citation>
    <scope>NUCLEOTIDE SEQUENCE [LARGE SCALE GENOMIC DNA]</scope>
    <source>
        <strain evidence="3 7">NCC2970</strain>
    </source>
</reference>
<proteinExistence type="predicted"/>
<feature type="domain" description="Solute-binding protein family 3/N-terminal" evidence="2">
    <location>
        <begin position="44"/>
        <end position="273"/>
    </location>
</feature>
<evidence type="ECO:0000256" key="1">
    <source>
        <dbReference type="ARBA" id="ARBA00022729"/>
    </source>
</evidence>
<dbReference type="EMBL" id="CP050919">
    <property type="protein sequence ID" value="QIX58127.1"/>
    <property type="molecule type" value="Genomic_DNA"/>
</dbReference>
<sequence>MKRLKYLFVLVLLVIPAVLLSGCESVTQRAGTQDTWSRIEKRGKVIVGLDDSFVPMGFRERDGKLVGYDIDLAKAVFKQYGIKVDFQTIDWSMKETELKNGTIDLIWNGYSMTPERAKQVAFSRPYLLNRQVLVTKKKDHINNFNDMKGKVLGVQNGSTGMTDLDEYPKLLKDKIKGKSPILYDTFPNAFIDLNANRIQGILMDEVYANYYIQHQANAKSYSTYISNKMGADYFAVGMRKGDKTLKKKVNEGLKRLQEDGQLKKINEKWFGKASNFLGPVNYKIK</sequence>
<organism evidence="3 7">
    <name type="scientific">Limosilactobacillus fermentum</name>
    <name type="common">Lactobacillus fermentum</name>
    <dbReference type="NCBI Taxonomy" id="1613"/>
    <lineage>
        <taxon>Bacteria</taxon>
        <taxon>Bacillati</taxon>
        <taxon>Bacillota</taxon>
        <taxon>Bacilli</taxon>
        <taxon>Lactobacillales</taxon>
        <taxon>Lactobacillaceae</taxon>
        <taxon>Limosilactobacillus</taxon>
    </lineage>
</organism>
<dbReference type="Proteomes" id="UP000094714">
    <property type="component" value="Chromosome"/>
</dbReference>
<reference evidence="6 10" key="4">
    <citation type="submission" date="2020-04" db="EMBL/GenBank/DDBJ databases">
        <title>Novel strain L. Fermentum HFD1 producer antibacterial peptides.</title>
        <authorList>
            <person name="Ozhegov G.D."/>
            <person name="Pavlova A.S."/>
            <person name="Zhuravleva D.E."/>
            <person name="Gogoleva N.V."/>
            <person name="Shagimardanova E.I."/>
            <person name="Markelova M.I."/>
            <person name="Yarullina D.R."/>
            <person name="Kayumov A.R."/>
        </authorList>
    </citation>
    <scope>NUCLEOTIDE SEQUENCE [LARGE SCALE GENOMIC DNA]</scope>
    <source>
        <strain evidence="6 10">HFD1</strain>
    </source>
</reference>
<evidence type="ECO:0000313" key="9">
    <source>
        <dbReference type="Proteomes" id="UP000466799"/>
    </source>
</evidence>
<gene>
    <name evidence="6" type="primary">fliY</name>
    <name evidence="5" type="ORF">C1Y38_06205</name>
    <name evidence="4" type="ORF">GC247_00350</name>
    <name evidence="6" type="ORF">HCY95_00541</name>
    <name evidence="3" type="ORF">LACFE_CDS1366</name>
</gene>
<evidence type="ECO:0000313" key="5">
    <source>
        <dbReference type="EMBL" id="PNV57838.1"/>
    </source>
</evidence>
<evidence type="ECO:0000313" key="8">
    <source>
        <dbReference type="Proteomes" id="UP000236514"/>
    </source>
</evidence>
<dbReference type="EC" id="4.2.1.91" evidence="3"/>
<dbReference type="GO" id="GO:0004664">
    <property type="term" value="F:prephenate dehydratase activity"/>
    <property type="evidence" value="ECO:0007669"/>
    <property type="project" value="UniProtKB-EC"/>
</dbReference>
<dbReference type="InterPro" id="IPR001638">
    <property type="entry name" value="Solute-binding_3/MltF_N"/>
</dbReference>
<dbReference type="Proteomes" id="UP000466799">
    <property type="component" value="Unassembled WGS sequence"/>
</dbReference>
<dbReference type="CDD" id="cd00996">
    <property type="entry name" value="PBP2_AatB_like"/>
    <property type="match status" value="1"/>
</dbReference>
<dbReference type="OMA" id="DTPFENF"/>
<dbReference type="Gene3D" id="3.40.190.10">
    <property type="entry name" value="Periplasmic binding protein-like II"/>
    <property type="match status" value="2"/>
</dbReference>
<protein>
    <submittedName>
        <fullName evidence="5">Amino acid ABC transporter substrate-binding protein</fullName>
    </submittedName>
    <submittedName>
        <fullName evidence="3">Glutamine ABC transporter substrate binding component</fullName>
        <ecNumber evidence="3">4.2.1.51</ecNumber>
        <ecNumber evidence="3">4.2.1.91</ecNumber>
    </submittedName>
    <submittedName>
        <fullName evidence="6">L-cystine-binding protein FliY</fullName>
    </submittedName>
    <submittedName>
        <fullName evidence="4">Transporter substrate-binding domain-containing protein</fullName>
    </submittedName>
</protein>
<dbReference type="EMBL" id="WHJL01000002">
    <property type="protein sequence ID" value="MPQ34406.1"/>
    <property type="molecule type" value="Genomic_DNA"/>
</dbReference>